<dbReference type="AlphaFoldDB" id="A0A397J9A6"/>
<organism evidence="1 2">
    <name type="scientific">Diversispora epigaea</name>
    <dbReference type="NCBI Taxonomy" id="1348612"/>
    <lineage>
        <taxon>Eukaryota</taxon>
        <taxon>Fungi</taxon>
        <taxon>Fungi incertae sedis</taxon>
        <taxon>Mucoromycota</taxon>
        <taxon>Glomeromycotina</taxon>
        <taxon>Glomeromycetes</taxon>
        <taxon>Diversisporales</taxon>
        <taxon>Diversisporaceae</taxon>
        <taxon>Diversispora</taxon>
    </lineage>
</organism>
<evidence type="ECO:0000313" key="2">
    <source>
        <dbReference type="Proteomes" id="UP000266861"/>
    </source>
</evidence>
<name>A0A397J9A6_9GLOM</name>
<protein>
    <submittedName>
        <fullName evidence="1">Uncharacterized protein</fullName>
    </submittedName>
</protein>
<dbReference type="Proteomes" id="UP000266861">
    <property type="component" value="Unassembled WGS sequence"/>
</dbReference>
<sequence>MKLSNSDAENYSFNNYVSHNNNICEETKPIEFSNNAYTDLMTFVTNYNLFNKITNTVIHFFNEYSNLPLSSLPKNVKKGYELIEKMKISTLISKKHKILTYNNIDYYLFYHPVLNCIKNILSISDISQNFTLRFENFKVY</sequence>
<dbReference type="EMBL" id="PQFF01000070">
    <property type="protein sequence ID" value="RHZ84929.1"/>
    <property type="molecule type" value="Genomic_DNA"/>
</dbReference>
<proteinExistence type="predicted"/>
<comment type="caution">
    <text evidence="1">The sequence shown here is derived from an EMBL/GenBank/DDBJ whole genome shotgun (WGS) entry which is preliminary data.</text>
</comment>
<evidence type="ECO:0000313" key="1">
    <source>
        <dbReference type="EMBL" id="RHZ84929.1"/>
    </source>
</evidence>
<keyword evidence="2" id="KW-1185">Reference proteome</keyword>
<dbReference type="OrthoDB" id="2437995at2759"/>
<reference evidence="1 2" key="1">
    <citation type="submission" date="2018-08" db="EMBL/GenBank/DDBJ databases">
        <title>Genome and evolution of the arbuscular mycorrhizal fungus Diversispora epigaea (formerly Glomus versiforme) and its bacterial endosymbionts.</title>
        <authorList>
            <person name="Sun X."/>
            <person name="Fei Z."/>
            <person name="Harrison M."/>
        </authorList>
    </citation>
    <scope>NUCLEOTIDE SEQUENCE [LARGE SCALE GENOMIC DNA]</scope>
    <source>
        <strain evidence="1 2">IT104</strain>
    </source>
</reference>
<accession>A0A397J9A6</accession>
<gene>
    <name evidence="1" type="ORF">Glove_74g135</name>
</gene>